<proteinExistence type="predicted"/>
<dbReference type="Pfam" id="PF13360">
    <property type="entry name" value="PQQ_2"/>
    <property type="match status" value="2"/>
</dbReference>
<dbReference type="PROSITE" id="PS51318">
    <property type="entry name" value="TAT"/>
    <property type="match status" value="1"/>
</dbReference>
<dbReference type="Proteomes" id="UP000783863">
    <property type="component" value="Unassembled WGS sequence"/>
</dbReference>
<dbReference type="RefSeq" id="WP_220587475.1">
    <property type="nucleotide sequence ID" value="NZ_RKLQ01000001.1"/>
</dbReference>
<organism evidence="3 4">
    <name type="scientific">Haloarcula salinisoli</name>
    <dbReference type="NCBI Taxonomy" id="2487746"/>
    <lineage>
        <taxon>Archaea</taxon>
        <taxon>Methanobacteriati</taxon>
        <taxon>Methanobacteriota</taxon>
        <taxon>Stenosarchaea group</taxon>
        <taxon>Halobacteria</taxon>
        <taxon>Halobacteriales</taxon>
        <taxon>Haloarculaceae</taxon>
        <taxon>Haloarcula</taxon>
    </lineage>
</organism>
<reference evidence="3" key="1">
    <citation type="submission" date="2021-06" db="EMBL/GenBank/DDBJ databases">
        <title>Halomicroarcula sp. F24A a new haloarchaeum isolated from saline soil.</title>
        <authorList>
            <person name="Duran-Viseras A."/>
            <person name="Sanchez-Porro C."/>
            <person name="Ventosa A."/>
        </authorList>
    </citation>
    <scope>NUCLEOTIDE SEQUENCE</scope>
    <source>
        <strain evidence="3">F24A</strain>
    </source>
</reference>
<dbReference type="PANTHER" id="PTHR34512:SF30">
    <property type="entry name" value="OUTER MEMBRANE PROTEIN ASSEMBLY FACTOR BAMB"/>
    <property type="match status" value="1"/>
</dbReference>
<feature type="domain" description="Pyrrolo-quinoline quinone repeat" evidence="2">
    <location>
        <begin position="223"/>
        <end position="405"/>
    </location>
</feature>
<accession>A0A8J7YD71</accession>
<dbReference type="InterPro" id="IPR006311">
    <property type="entry name" value="TAT_signal"/>
</dbReference>
<dbReference type="InterPro" id="IPR018391">
    <property type="entry name" value="PQQ_b-propeller_rpt"/>
</dbReference>
<dbReference type="InterPro" id="IPR011047">
    <property type="entry name" value="Quinoprotein_ADH-like_sf"/>
</dbReference>
<evidence type="ECO:0000313" key="4">
    <source>
        <dbReference type="Proteomes" id="UP000783863"/>
    </source>
</evidence>
<feature type="compositionally biased region" description="Low complexity" evidence="1">
    <location>
        <begin position="20"/>
        <end position="48"/>
    </location>
</feature>
<feature type="domain" description="Pyrrolo-quinoline quinone repeat" evidence="2">
    <location>
        <begin position="93"/>
        <end position="163"/>
    </location>
</feature>
<name>A0A8J7YD71_9EURY</name>
<dbReference type="PANTHER" id="PTHR34512">
    <property type="entry name" value="CELL SURFACE PROTEIN"/>
    <property type="match status" value="1"/>
</dbReference>
<comment type="caution">
    <text evidence="3">The sequence shown here is derived from an EMBL/GenBank/DDBJ whole genome shotgun (WGS) entry which is preliminary data.</text>
</comment>
<keyword evidence="4" id="KW-1185">Reference proteome</keyword>
<dbReference type="PROSITE" id="PS51257">
    <property type="entry name" value="PROKAR_LIPOPROTEIN"/>
    <property type="match status" value="1"/>
</dbReference>
<evidence type="ECO:0000313" key="3">
    <source>
        <dbReference type="EMBL" id="MBX0303262.1"/>
    </source>
</evidence>
<feature type="region of interest" description="Disordered" evidence="1">
    <location>
        <begin position="1"/>
        <end position="92"/>
    </location>
</feature>
<dbReference type="SMART" id="SM00564">
    <property type="entry name" value="PQQ"/>
    <property type="match status" value="6"/>
</dbReference>
<dbReference type="Gene3D" id="2.130.10.10">
    <property type="entry name" value="YVTN repeat-like/Quinoprotein amine dehydrogenase"/>
    <property type="match status" value="2"/>
</dbReference>
<gene>
    <name evidence="3" type="ORF">EGD98_06195</name>
</gene>
<sequence>MRTRRNLLRTVGGVGVVGLAGCSEGDSSGDSSPADEATATDGSTPTGTDDGENGGDGGMETPGTWRSLDGDAGHTSANPEAAGPTDSPSLETVYDQPSVEDILTTPLVDGDMLVYLDGSQIRAVSLSGDQQWAYGWGGSQSPLPTPALRDGTVYFPTSDSLVAIAEGSSPWSTDLPGRPMSSPIVTGDSVYLLTEDEEDVIVAYDHDGNKRFEKSWGEPQFRPSVGGSTLYHYREREYDENQLVARSTSDGGFRWTQSDFDSSTVPVATDGTVYCVKPDRNGAVIVALAESDGSAEWTSDILTDPVVGSPAVGSEAVYVATTEGVRAFQRDDGSAAWDEPYTVGDSVTGQPRVGGRSVYVASGDTAVALDRETGDERWSKRFGTDGDPGVLGIAPVGDRVYATLERKVVALA</sequence>
<dbReference type="AlphaFoldDB" id="A0A8J7YD71"/>
<dbReference type="InterPro" id="IPR015943">
    <property type="entry name" value="WD40/YVTN_repeat-like_dom_sf"/>
</dbReference>
<evidence type="ECO:0000259" key="2">
    <source>
        <dbReference type="Pfam" id="PF13360"/>
    </source>
</evidence>
<evidence type="ECO:0000256" key="1">
    <source>
        <dbReference type="SAM" id="MobiDB-lite"/>
    </source>
</evidence>
<protein>
    <submittedName>
        <fullName evidence="3">PQQ-like beta-propeller repeat protein</fullName>
    </submittedName>
</protein>
<dbReference type="InterPro" id="IPR002372">
    <property type="entry name" value="PQQ_rpt_dom"/>
</dbReference>
<dbReference type="EMBL" id="RKLQ01000001">
    <property type="protein sequence ID" value="MBX0303262.1"/>
    <property type="molecule type" value="Genomic_DNA"/>
</dbReference>
<dbReference type="SUPFAM" id="SSF50998">
    <property type="entry name" value="Quinoprotein alcohol dehydrogenase-like"/>
    <property type="match status" value="2"/>
</dbReference>